<evidence type="ECO:0000313" key="1">
    <source>
        <dbReference type="EMBL" id="KAF7400258.1"/>
    </source>
</evidence>
<accession>A0A834K557</accession>
<proteinExistence type="predicted"/>
<organism evidence="1 2">
    <name type="scientific">Vespula vulgaris</name>
    <name type="common">Yellow jacket</name>
    <name type="synonym">Wasp</name>
    <dbReference type="NCBI Taxonomy" id="7454"/>
    <lineage>
        <taxon>Eukaryota</taxon>
        <taxon>Metazoa</taxon>
        <taxon>Ecdysozoa</taxon>
        <taxon>Arthropoda</taxon>
        <taxon>Hexapoda</taxon>
        <taxon>Insecta</taxon>
        <taxon>Pterygota</taxon>
        <taxon>Neoptera</taxon>
        <taxon>Endopterygota</taxon>
        <taxon>Hymenoptera</taxon>
        <taxon>Apocrita</taxon>
        <taxon>Aculeata</taxon>
        <taxon>Vespoidea</taxon>
        <taxon>Vespidae</taxon>
        <taxon>Vespinae</taxon>
        <taxon>Vespula</taxon>
    </lineage>
</organism>
<dbReference type="Proteomes" id="UP000614350">
    <property type="component" value="Unassembled WGS sequence"/>
</dbReference>
<evidence type="ECO:0000313" key="2">
    <source>
        <dbReference type="Proteomes" id="UP000614350"/>
    </source>
</evidence>
<sequence length="123" mass="14347">MRDTPRGPRTRNVNTERTILNGIRFLYAKLFRIYSDKSYEFFFAWRVTLPNIGYNGIRCFDLFSCNFSKMNALVRSDSRIGDFLENDFDNELLTTPSEAASDDFATTMCFYFRLAASNTWLAN</sequence>
<gene>
    <name evidence="1" type="ORF">HZH66_005442</name>
</gene>
<name>A0A834K557_VESVU</name>
<dbReference type="AlphaFoldDB" id="A0A834K557"/>
<comment type="caution">
    <text evidence="1">The sequence shown here is derived from an EMBL/GenBank/DDBJ whole genome shotgun (WGS) entry which is preliminary data.</text>
</comment>
<dbReference type="EMBL" id="JACSEA010000005">
    <property type="protein sequence ID" value="KAF7400258.1"/>
    <property type="molecule type" value="Genomic_DNA"/>
</dbReference>
<keyword evidence="2" id="KW-1185">Reference proteome</keyword>
<protein>
    <submittedName>
        <fullName evidence="1">Uncharacterized protein</fullName>
    </submittedName>
</protein>
<reference evidence="1" key="1">
    <citation type="journal article" date="2020" name="G3 (Bethesda)">
        <title>High-Quality Assemblies for Three Invasive Social Wasps from the &lt;i&gt;Vespula&lt;/i&gt; Genus.</title>
        <authorList>
            <person name="Harrop T.W.R."/>
            <person name="Guhlin J."/>
            <person name="McLaughlin G.M."/>
            <person name="Permina E."/>
            <person name="Stockwell P."/>
            <person name="Gilligan J."/>
            <person name="Le Lec M.F."/>
            <person name="Gruber M.A.M."/>
            <person name="Quinn O."/>
            <person name="Lovegrove M."/>
            <person name="Duncan E.J."/>
            <person name="Remnant E.J."/>
            <person name="Van Eeckhoven J."/>
            <person name="Graham B."/>
            <person name="Knapp R.A."/>
            <person name="Langford K.W."/>
            <person name="Kronenberg Z."/>
            <person name="Press M.O."/>
            <person name="Eacker S.M."/>
            <person name="Wilson-Rankin E.E."/>
            <person name="Purcell J."/>
            <person name="Lester P.J."/>
            <person name="Dearden P.K."/>
        </authorList>
    </citation>
    <scope>NUCLEOTIDE SEQUENCE</scope>
    <source>
        <strain evidence="1">Marl-1</strain>
    </source>
</reference>